<keyword evidence="5" id="KW-1185">Reference proteome</keyword>
<dbReference type="RefSeq" id="WP_160127670.1">
    <property type="nucleotide sequence ID" value="NZ_CP019288.1"/>
</dbReference>
<evidence type="ECO:0000256" key="1">
    <source>
        <dbReference type="ARBA" id="ARBA00022729"/>
    </source>
</evidence>
<dbReference type="EMBL" id="CP019288">
    <property type="protein sequence ID" value="QHI34885.1"/>
    <property type="molecule type" value="Genomic_DNA"/>
</dbReference>
<evidence type="ECO:0000259" key="3">
    <source>
        <dbReference type="Pfam" id="PF18962"/>
    </source>
</evidence>
<evidence type="ECO:0000313" key="5">
    <source>
        <dbReference type="Proteomes" id="UP000464657"/>
    </source>
</evidence>
<organism evidence="4 5">
    <name type="scientific">Kordia antarctica</name>
    <dbReference type="NCBI Taxonomy" id="1218801"/>
    <lineage>
        <taxon>Bacteria</taxon>
        <taxon>Pseudomonadati</taxon>
        <taxon>Bacteroidota</taxon>
        <taxon>Flavobacteriia</taxon>
        <taxon>Flavobacteriales</taxon>
        <taxon>Flavobacteriaceae</taxon>
        <taxon>Kordia</taxon>
    </lineage>
</organism>
<gene>
    <name evidence="4" type="primary">agaD</name>
    <name evidence="4" type="ORF">IMCC3317_02300</name>
</gene>
<evidence type="ECO:0000256" key="2">
    <source>
        <dbReference type="SAM" id="SignalP"/>
    </source>
</evidence>
<dbReference type="GO" id="GO:0033916">
    <property type="term" value="F:beta-agarase activity"/>
    <property type="evidence" value="ECO:0007669"/>
    <property type="project" value="UniProtKB-EC"/>
</dbReference>
<dbReference type="Proteomes" id="UP000464657">
    <property type="component" value="Chromosome"/>
</dbReference>
<keyword evidence="4" id="KW-0326">Glycosidase</keyword>
<reference evidence="4 5" key="1">
    <citation type="journal article" date="2013" name="Int. J. Syst. Evol. Microbiol.">
        <title>Kordia antarctica sp. nov., isolated from Antarctic seawater.</title>
        <authorList>
            <person name="Baek K."/>
            <person name="Choi A."/>
            <person name="Kang I."/>
            <person name="Lee K."/>
            <person name="Cho J.C."/>
        </authorList>
    </citation>
    <scope>NUCLEOTIDE SEQUENCE [LARGE SCALE GENOMIC DNA]</scope>
    <source>
        <strain evidence="4 5">IMCC3317</strain>
    </source>
</reference>
<feature type="chain" id="PRO_5029883345" evidence="2">
    <location>
        <begin position="21"/>
        <end position="301"/>
    </location>
</feature>
<evidence type="ECO:0000313" key="4">
    <source>
        <dbReference type="EMBL" id="QHI34885.1"/>
    </source>
</evidence>
<dbReference type="Pfam" id="PF18962">
    <property type="entry name" value="Por_Secre_tail"/>
    <property type="match status" value="1"/>
</dbReference>
<dbReference type="InterPro" id="IPR026444">
    <property type="entry name" value="Secre_tail"/>
</dbReference>
<keyword evidence="4" id="KW-0378">Hydrolase</keyword>
<feature type="domain" description="Secretion system C-terminal sorting" evidence="3">
    <location>
        <begin position="232"/>
        <end position="298"/>
    </location>
</feature>
<proteinExistence type="predicted"/>
<name>A0A7L4ZDZ0_9FLAO</name>
<dbReference type="OrthoDB" id="1361200at2"/>
<dbReference type="EC" id="3.2.1.81" evidence="4"/>
<sequence length="301" mass="33561">MLKKSTFFIVLFAFFQCAFGQNFKYIQIEMFDQTPSFSFVGAPTYYYDAPPGATNYSNDAGLNAILTGNNVNAYDNIESIPQTSVNGFANWTLVVCDNCDNVQLASDLNAYSSVIRNAYPLNDRISYNHMYVSIQDIAIGIPTGTDNGVITTNDAGLNAIFAANNVYFYEQAIPASSQNALLRVYNLMCDCDASMLETQLTAYNTVIEFAERRYIQSQALSTTEVTFSDVNVYPNPVENTLYISKTSAIETLEIYSIQGQMILKKTNQFETIDVSTLKSGLYFLKLTDSTNRSTTFKIVKN</sequence>
<feature type="signal peptide" evidence="2">
    <location>
        <begin position="1"/>
        <end position="20"/>
    </location>
</feature>
<accession>A0A7L4ZDZ0</accession>
<protein>
    <submittedName>
        <fullName evidence="4">Beta-agarase D</fullName>
        <ecNumber evidence="4">3.2.1.81</ecNumber>
    </submittedName>
</protein>
<dbReference type="KEGG" id="kan:IMCC3317_02300"/>
<keyword evidence="1 2" id="KW-0732">Signal</keyword>
<dbReference type="NCBIfam" id="TIGR04183">
    <property type="entry name" value="Por_Secre_tail"/>
    <property type="match status" value="1"/>
</dbReference>
<dbReference type="AlphaFoldDB" id="A0A7L4ZDZ0"/>